<gene>
    <name evidence="2" type="ORF">STPYR_11828</name>
</gene>
<reference evidence="2" key="1">
    <citation type="submission" date="2016-03" db="EMBL/GenBank/DDBJ databases">
        <authorList>
            <person name="Ploux O."/>
        </authorList>
    </citation>
    <scope>NUCLEOTIDE SEQUENCE</scope>
    <source>
        <strain evidence="2">UC10</strain>
    </source>
</reference>
<keyword evidence="1" id="KW-0732">Signal</keyword>
<dbReference type="EMBL" id="FLTS01000001">
    <property type="protein sequence ID" value="SBV36898.1"/>
    <property type="molecule type" value="Genomic_DNA"/>
</dbReference>
<proteinExistence type="predicted"/>
<feature type="signal peptide" evidence="1">
    <location>
        <begin position="1"/>
        <end position="34"/>
    </location>
</feature>
<evidence type="ECO:0000313" key="2">
    <source>
        <dbReference type="EMBL" id="SBV36898.1"/>
    </source>
</evidence>
<protein>
    <recommendedName>
        <fullName evidence="3">Lipoprotein</fullName>
    </recommendedName>
</protein>
<accession>A0A1Y5Q3L7</accession>
<evidence type="ECO:0000256" key="1">
    <source>
        <dbReference type="SAM" id="SignalP"/>
    </source>
</evidence>
<organism evidence="2">
    <name type="scientific">uncultured Stenotrophomonas sp</name>
    <dbReference type="NCBI Taxonomy" id="165438"/>
    <lineage>
        <taxon>Bacteria</taxon>
        <taxon>Pseudomonadati</taxon>
        <taxon>Pseudomonadota</taxon>
        <taxon>Gammaproteobacteria</taxon>
        <taxon>Lysobacterales</taxon>
        <taxon>Lysobacteraceae</taxon>
        <taxon>Stenotrophomonas</taxon>
        <taxon>environmental samples</taxon>
    </lineage>
</organism>
<feature type="chain" id="PRO_5012328308" description="Lipoprotein" evidence="1">
    <location>
        <begin position="35"/>
        <end position="152"/>
    </location>
</feature>
<sequence>MKPETGNRQPGVATAAWPALLRPLCAALLLPLLAACDNGALVDAQRQAIATYARQLPAPYRDGLIVDAVHRHGGDLVFVIRSPDATVAMAKAKPDVFAALQRDEADAIAELCADAALAPVHAAGGGVRRRFIDANGAQFFEVALKASDCRSP</sequence>
<evidence type="ECO:0008006" key="3">
    <source>
        <dbReference type="Google" id="ProtNLM"/>
    </source>
</evidence>
<dbReference type="AlphaFoldDB" id="A0A1Y5Q3L7"/>
<name>A0A1Y5Q3L7_9GAMM</name>